<dbReference type="AlphaFoldDB" id="A0A918XRW6"/>
<evidence type="ECO:0000313" key="2">
    <source>
        <dbReference type="Proteomes" id="UP000630353"/>
    </source>
</evidence>
<name>A0A918XRW6_9PROT</name>
<sequence length="380" mass="42450">MTEAANGSGSADGGHLSTRYWPATFEERGVVAPFTTPTLAFSRVRSDHNEGLEILIPGMSGSSGIYVIAWPSVRDVFRMTVHDRVLHESIAEAKATTPHVMRRCANQTAMTGLAGPDAVECSKAALEQEENERLLTNFYLVNSVVDRLSSAQAKLTVAELSSPDGKRKVRSVLDDIARRIGASSEQIYRSLEVWSDLIAPLGLPVMPHECRLRRLMRRLEGFRMNAEEWGRRSNADPDGMSFLAADVVKLTLDIGYPVIEQVDAHAADLAGTLAAWKTAEGEIRERVDRLSWLLDGWEHVLTIWDGVLESPIWEQVETMEEIVRMLPLVPKKELERQIGDAWGDLENALRRFVKPMQSWQSGELDLDLLLRVEGRRAKAL</sequence>
<proteinExistence type="predicted"/>
<dbReference type="RefSeq" id="WP_189989901.1">
    <property type="nucleotide sequence ID" value="NZ_BMZS01000005.1"/>
</dbReference>
<organism evidence="1 2">
    <name type="scientific">Thalassobaculum fulvum</name>
    <dbReference type="NCBI Taxonomy" id="1633335"/>
    <lineage>
        <taxon>Bacteria</taxon>
        <taxon>Pseudomonadati</taxon>
        <taxon>Pseudomonadota</taxon>
        <taxon>Alphaproteobacteria</taxon>
        <taxon>Rhodospirillales</taxon>
        <taxon>Thalassobaculaceae</taxon>
        <taxon>Thalassobaculum</taxon>
    </lineage>
</organism>
<accession>A0A918XRW6</accession>
<comment type="caution">
    <text evidence="1">The sequence shown here is derived from an EMBL/GenBank/DDBJ whole genome shotgun (WGS) entry which is preliminary data.</text>
</comment>
<protein>
    <submittedName>
        <fullName evidence="1">Uncharacterized protein</fullName>
    </submittedName>
</protein>
<evidence type="ECO:0000313" key="1">
    <source>
        <dbReference type="EMBL" id="GHD50898.1"/>
    </source>
</evidence>
<gene>
    <name evidence="1" type="ORF">GCM10017083_24700</name>
</gene>
<keyword evidence="2" id="KW-1185">Reference proteome</keyword>
<reference evidence="1" key="1">
    <citation type="journal article" date="2014" name="Int. J. Syst. Evol. Microbiol.">
        <title>Complete genome sequence of Corynebacterium casei LMG S-19264T (=DSM 44701T), isolated from a smear-ripened cheese.</title>
        <authorList>
            <consortium name="US DOE Joint Genome Institute (JGI-PGF)"/>
            <person name="Walter F."/>
            <person name="Albersmeier A."/>
            <person name="Kalinowski J."/>
            <person name="Ruckert C."/>
        </authorList>
    </citation>
    <scope>NUCLEOTIDE SEQUENCE</scope>
    <source>
        <strain evidence="1">KCTC 42651</strain>
    </source>
</reference>
<reference evidence="1" key="2">
    <citation type="submission" date="2020-09" db="EMBL/GenBank/DDBJ databases">
        <authorList>
            <person name="Sun Q."/>
            <person name="Kim S."/>
        </authorList>
    </citation>
    <scope>NUCLEOTIDE SEQUENCE</scope>
    <source>
        <strain evidence="1">KCTC 42651</strain>
    </source>
</reference>
<dbReference type="Proteomes" id="UP000630353">
    <property type="component" value="Unassembled WGS sequence"/>
</dbReference>
<dbReference type="EMBL" id="BMZS01000005">
    <property type="protein sequence ID" value="GHD50898.1"/>
    <property type="molecule type" value="Genomic_DNA"/>
</dbReference>